<dbReference type="Pfam" id="PF01797">
    <property type="entry name" value="Y1_Tnp"/>
    <property type="match status" value="1"/>
</dbReference>
<dbReference type="InterPro" id="IPR052715">
    <property type="entry name" value="RAYT_transposase"/>
</dbReference>
<dbReference type="Proteomes" id="UP000183653">
    <property type="component" value="Chromosome I"/>
</dbReference>
<feature type="domain" description="Transposase IS200-like" evidence="1">
    <location>
        <begin position="2"/>
        <end position="109"/>
    </location>
</feature>
<name>A0A8B3XR14_9PSED</name>
<dbReference type="PANTHER" id="PTHR36966:SF1">
    <property type="entry name" value="REP-ASSOCIATED TYROSINE TRANSPOSASE"/>
    <property type="match status" value="1"/>
</dbReference>
<dbReference type="PANTHER" id="PTHR36966">
    <property type="entry name" value="REP-ASSOCIATED TYROSINE TRANSPOSASE"/>
    <property type="match status" value="1"/>
</dbReference>
<dbReference type="GO" id="GO:0043565">
    <property type="term" value="F:sequence-specific DNA binding"/>
    <property type="evidence" value="ECO:0007669"/>
    <property type="project" value="TreeGrafter"/>
</dbReference>
<proteinExistence type="predicted"/>
<evidence type="ECO:0000259" key="1">
    <source>
        <dbReference type="SMART" id="SM01321"/>
    </source>
</evidence>
<dbReference type="AlphaFoldDB" id="A0A8B3XR14"/>
<dbReference type="EMBL" id="LT629782">
    <property type="protein sequence ID" value="SDT86665.1"/>
    <property type="molecule type" value="Genomic_DNA"/>
</dbReference>
<dbReference type="InterPro" id="IPR036515">
    <property type="entry name" value="Transposase_17_sf"/>
</dbReference>
<evidence type="ECO:0000313" key="2">
    <source>
        <dbReference type="EMBL" id="SDT86665.1"/>
    </source>
</evidence>
<evidence type="ECO:0000313" key="3">
    <source>
        <dbReference type="Proteomes" id="UP000183653"/>
    </source>
</evidence>
<dbReference type="InterPro" id="IPR002686">
    <property type="entry name" value="Transposase_17"/>
</dbReference>
<dbReference type="GO" id="GO:0006313">
    <property type="term" value="P:DNA transposition"/>
    <property type="evidence" value="ECO:0007669"/>
    <property type="project" value="InterPro"/>
</dbReference>
<dbReference type="Gene3D" id="3.30.70.1290">
    <property type="entry name" value="Transposase IS200-like"/>
    <property type="match status" value="1"/>
</dbReference>
<reference evidence="2 3" key="1">
    <citation type="submission" date="2016-10" db="EMBL/GenBank/DDBJ databases">
        <authorList>
            <person name="Varghese N."/>
            <person name="Submissions S."/>
        </authorList>
    </citation>
    <scope>NUCLEOTIDE SEQUENCE [LARGE SCALE GENOMIC DNA]</scope>
    <source>
        <strain evidence="2 3">BS2775</strain>
    </source>
</reference>
<protein>
    <submittedName>
        <fullName evidence="2">REP element-mobilizing transposase RayT</fullName>
    </submittedName>
</protein>
<sequence length="130" mass="15127">MVTAVVYQRRPVFTDLFLGRLLVAELKRAHDLGLVASLAWVIMPDHLHWMFELRDATLPQVMQQVKSRSTLTINRNCCTRGAFWQHGYHDRAARAEEDLVKIARYIIANPLRARLVEHIGDYSLWDATWL</sequence>
<dbReference type="SMART" id="SM01321">
    <property type="entry name" value="Y1_Tnp"/>
    <property type="match status" value="1"/>
</dbReference>
<dbReference type="NCBIfam" id="NF047646">
    <property type="entry name" value="REP_Tyr_transpos"/>
    <property type="match status" value="1"/>
</dbReference>
<organism evidence="2 3">
    <name type="scientific">Pseudomonas orientalis</name>
    <dbReference type="NCBI Taxonomy" id="76758"/>
    <lineage>
        <taxon>Bacteria</taxon>
        <taxon>Pseudomonadati</taxon>
        <taxon>Pseudomonadota</taxon>
        <taxon>Gammaproteobacteria</taxon>
        <taxon>Pseudomonadales</taxon>
        <taxon>Pseudomonadaceae</taxon>
        <taxon>Pseudomonas</taxon>
    </lineage>
</organism>
<keyword evidence="3" id="KW-1185">Reference proteome</keyword>
<accession>A0A8B3XR14</accession>
<dbReference type="GO" id="GO:0004803">
    <property type="term" value="F:transposase activity"/>
    <property type="evidence" value="ECO:0007669"/>
    <property type="project" value="InterPro"/>
</dbReference>
<gene>
    <name evidence="2" type="ORF">SAMN04490197_0087</name>
</gene>
<dbReference type="SUPFAM" id="SSF143422">
    <property type="entry name" value="Transposase IS200-like"/>
    <property type="match status" value="1"/>
</dbReference>